<gene>
    <name evidence="3" type="ORF">Q0590_27345</name>
</gene>
<dbReference type="EMBL" id="JAUKPO010000024">
    <property type="protein sequence ID" value="MDO1450026.1"/>
    <property type="molecule type" value="Genomic_DNA"/>
</dbReference>
<proteinExistence type="inferred from homology"/>
<accession>A0ABT8REC3</accession>
<reference evidence="3" key="1">
    <citation type="submission" date="2023-07" db="EMBL/GenBank/DDBJ databases">
        <title>The genome sequence of Rhodocytophaga aerolata KACC 12507.</title>
        <authorList>
            <person name="Zhang X."/>
        </authorList>
    </citation>
    <scope>NUCLEOTIDE SEQUENCE</scope>
    <source>
        <strain evidence="3">KACC 12507</strain>
    </source>
</reference>
<organism evidence="3 4">
    <name type="scientific">Rhodocytophaga aerolata</name>
    <dbReference type="NCBI Taxonomy" id="455078"/>
    <lineage>
        <taxon>Bacteria</taxon>
        <taxon>Pseudomonadati</taxon>
        <taxon>Bacteroidota</taxon>
        <taxon>Cytophagia</taxon>
        <taxon>Cytophagales</taxon>
        <taxon>Rhodocytophagaceae</taxon>
        <taxon>Rhodocytophaga</taxon>
    </lineage>
</organism>
<protein>
    <submittedName>
        <fullName evidence="3">DinB family protein</fullName>
    </submittedName>
</protein>
<dbReference type="Proteomes" id="UP001168528">
    <property type="component" value="Unassembled WGS sequence"/>
</dbReference>
<evidence type="ECO:0000313" key="4">
    <source>
        <dbReference type="Proteomes" id="UP001168528"/>
    </source>
</evidence>
<comment type="similarity">
    <text evidence="1">Belongs to the DinB family.</text>
</comment>
<name>A0ABT8REC3_9BACT</name>
<dbReference type="Gene3D" id="1.20.120.450">
    <property type="entry name" value="dinb family like domain"/>
    <property type="match status" value="1"/>
</dbReference>
<comment type="caution">
    <text evidence="3">The sequence shown here is derived from an EMBL/GenBank/DDBJ whole genome shotgun (WGS) entry which is preliminary data.</text>
</comment>
<dbReference type="RefSeq" id="WP_302040827.1">
    <property type="nucleotide sequence ID" value="NZ_JAUKPO010000024.1"/>
</dbReference>
<dbReference type="Pfam" id="PF05163">
    <property type="entry name" value="DinB"/>
    <property type="match status" value="1"/>
</dbReference>
<keyword evidence="2" id="KW-0479">Metal-binding</keyword>
<evidence type="ECO:0000256" key="1">
    <source>
        <dbReference type="ARBA" id="ARBA00008635"/>
    </source>
</evidence>
<evidence type="ECO:0000313" key="3">
    <source>
        <dbReference type="EMBL" id="MDO1450026.1"/>
    </source>
</evidence>
<dbReference type="InterPro" id="IPR007837">
    <property type="entry name" value="DinB"/>
</dbReference>
<keyword evidence="4" id="KW-1185">Reference proteome</keyword>
<dbReference type="SUPFAM" id="SSF109854">
    <property type="entry name" value="DinB/YfiT-like putative metalloenzymes"/>
    <property type="match status" value="1"/>
</dbReference>
<evidence type="ECO:0000256" key="2">
    <source>
        <dbReference type="ARBA" id="ARBA00022723"/>
    </source>
</evidence>
<sequence>MSLTNTPTLTQDTVSFSASFVPLWERAKNYTIDMAEAMPEEHYSYAPVNEIRTFAQQMVHLAQATNMLCAGFLTGEPCPLEDGKGIQTKAEIIDFLSRSFDYMGTAVDSLAEEELNQKVMIDFLGIELTKKEIVYFIRDHSTHHRSQALIYLRAKGIKPPQYRGW</sequence>
<dbReference type="InterPro" id="IPR034660">
    <property type="entry name" value="DinB/YfiT-like"/>
</dbReference>